<protein>
    <submittedName>
        <fullName evidence="2">Uncharacterized protein</fullName>
    </submittedName>
</protein>
<dbReference type="AlphaFoldDB" id="A0A418XS01"/>
<sequence>MPLFLLVLYISIRRSQDPAVRVFSMTIAGPAAAILRALSLAALLAAAAFAACAGLLWMALRRVRAAGGDPALHDWAALGAGILALAGITWTTVPLFLLDGCG</sequence>
<keyword evidence="3" id="KW-1185">Reference proteome</keyword>
<proteinExistence type="predicted"/>
<gene>
    <name evidence="2" type="ORF">D3872_14475</name>
</gene>
<evidence type="ECO:0000313" key="3">
    <source>
        <dbReference type="Proteomes" id="UP000284006"/>
    </source>
</evidence>
<reference evidence="2 3" key="1">
    <citation type="submission" date="2018-09" db="EMBL/GenBank/DDBJ databases">
        <authorList>
            <person name="Zhu H."/>
        </authorList>
    </citation>
    <scope>NUCLEOTIDE SEQUENCE [LARGE SCALE GENOMIC DNA]</scope>
    <source>
        <strain evidence="2 3">K1S02-61</strain>
    </source>
</reference>
<keyword evidence="1" id="KW-1133">Transmembrane helix</keyword>
<keyword evidence="1" id="KW-0472">Membrane</keyword>
<feature type="transmembrane region" description="Helical" evidence="1">
    <location>
        <begin position="39"/>
        <end position="60"/>
    </location>
</feature>
<dbReference type="EMBL" id="QYUP01000119">
    <property type="protein sequence ID" value="RJG15320.1"/>
    <property type="molecule type" value="Genomic_DNA"/>
</dbReference>
<name>A0A418XS01_9BURK</name>
<keyword evidence="1" id="KW-0812">Transmembrane</keyword>
<feature type="transmembrane region" description="Helical" evidence="1">
    <location>
        <begin position="72"/>
        <end position="97"/>
    </location>
</feature>
<evidence type="ECO:0000256" key="1">
    <source>
        <dbReference type="SAM" id="Phobius"/>
    </source>
</evidence>
<evidence type="ECO:0000313" key="2">
    <source>
        <dbReference type="EMBL" id="RJG15320.1"/>
    </source>
</evidence>
<dbReference type="Proteomes" id="UP000284006">
    <property type="component" value="Unassembled WGS sequence"/>
</dbReference>
<organism evidence="2 3">
    <name type="scientific">Massilia cavernae</name>
    <dbReference type="NCBI Taxonomy" id="2320864"/>
    <lineage>
        <taxon>Bacteria</taxon>
        <taxon>Pseudomonadati</taxon>
        <taxon>Pseudomonadota</taxon>
        <taxon>Betaproteobacteria</taxon>
        <taxon>Burkholderiales</taxon>
        <taxon>Oxalobacteraceae</taxon>
        <taxon>Telluria group</taxon>
        <taxon>Massilia</taxon>
    </lineage>
</organism>
<accession>A0A418XS01</accession>
<comment type="caution">
    <text evidence="2">The sequence shown here is derived from an EMBL/GenBank/DDBJ whole genome shotgun (WGS) entry which is preliminary data.</text>
</comment>